<protein>
    <submittedName>
        <fullName evidence="7">(2Fe-2S)-binding protein</fullName>
    </submittedName>
</protein>
<evidence type="ECO:0000256" key="2">
    <source>
        <dbReference type="ARBA" id="ARBA00022723"/>
    </source>
</evidence>
<comment type="caution">
    <text evidence="7">The sequence shown here is derived from an EMBL/GenBank/DDBJ whole genome shotgun (WGS) entry which is preliminary data.</text>
</comment>
<dbReference type="GO" id="GO:0005737">
    <property type="term" value="C:cytoplasm"/>
    <property type="evidence" value="ECO:0007669"/>
    <property type="project" value="TreeGrafter"/>
</dbReference>
<evidence type="ECO:0000256" key="1">
    <source>
        <dbReference type="ARBA" id="ARBA00022714"/>
    </source>
</evidence>
<dbReference type="Gene3D" id="3.50.50.60">
    <property type="entry name" value="FAD/NAD(P)-binding domain"/>
    <property type="match status" value="1"/>
</dbReference>
<dbReference type="InterPro" id="IPR005805">
    <property type="entry name" value="Rieske_Fe-S_prot_C"/>
</dbReference>
<evidence type="ECO:0000313" key="7">
    <source>
        <dbReference type="EMBL" id="KGX87236.1"/>
    </source>
</evidence>
<dbReference type="InterPro" id="IPR006076">
    <property type="entry name" value="FAD-dep_OxRdtase"/>
</dbReference>
<dbReference type="FunFam" id="2.102.10.10:FF:000014">
    <property type="entry name" value="Oxidoreductase, FAD dependent"/>
    <property type="match status" value="1"/>
</dbReference>
<dbReference type="InterPro" id="IPR038010">
    <property type="entry name" value="YhfW_C"/>
</dbReference>
<dbReference type="eggNOG" id="COG0665">
    <property type="taxonomic scope" value="Bacteria"/>
</dbReference>
<gene>
    <name evidence="7" type="ORF">N784_16520</name>
</gene>
<reference evidence="7 8" key="1">
    <citation type="submission" date="2013-08" db="EMBL/GenBank/DDBJ databases">
        <authorList>
            <person name="Huang J."/>
            <person name="Wang G."/>
        </authorList>
    </citation>
    <scope>NUCLEOTIDE SEQUENCE [LARGE SCALE GENOMIC DNA]</scope>
    <source>
        <strain evidence="7 8">JSM 072002</strain>
    </source>
</reference>
<dbReference type="eggNOG" id="COG0723">
    <property type="taxonomic scope" value="Bacteria"/>
</dbReference>
<keyword evidence="8" id="KW-1185">Reference proteome</keyword>
<dbReference type="RefSeq" id="WP_036833742.1">
    <property type="nucleotide sequence ID" value="NZ_AVPG01000008.1"/>
</dbReference>
<dbReference type="CDD" id="cd03477">
    <property type="entry name" value="Rieske_YhfW_C"/>
    <property type="match status" value="1"/>
</dbReference>
<keyword evidence="2" id="KW-0479">Metal-binding</keyword>
<dbReference type="GO" id="GO:0046872">
    <property type="term" value="F:metal ion binding"/>
    <property type="evidence" value="ECO:0007669"/>
    <property type="project" value="UniProtKB-KW"/>
</dbReference>
<dbReference type="OrthoDB" id="9767869at2"/>
<evidence type="ECO:0000256" key="4">
    <source>
        <dbReference type="ARBA" id="ARBA00023014"/>
    </source>
</evidence>
<dbReference type="GO" id="GO:0051537">
    <property type="term" value="F:2 iron, 2 sulfur cluster binding"/>
    <property type="evidence" value="ECO:0007669"/>
    <property type="project" value="UniProtKB-KW"/>
</dbReference>
<keyword evidence="5" id="KW-1015">Disulfide bond</keyword>
<dbReference type="Proteomes" id="UP000030401">
    <property type="component" value="Unassembled WGS sequence"/>
</dbReference>
<dbReference type="PRINTS" id="PR00162">
    <property type="entry name" value="RIESKE"/>
</dbReference>
<accession>A0A0A5G2A9</accession>
<dbReference type="InterPro" id="IPR036922">
    <property type="entry name" value="Rieske_2Fe-2S_sf"/>
</dbReference>
<name>A0A0A5G2A9_9BACI</name>
<dbReference type="Pfam" id="PF01266">
    <property type="entry name" value="DAO"/>
    <property type="match status" value="1"/>
</dbReference>
<dbReference type="AlphaFoldDB" id="A0A0A5G2A9"/>
<dbReference type="SUPFAM" id="SSF51905">
    <property type="entry name" value="FAD/NAD(P)-binding domain"/>
    <property type="match status" value="1"/>
</dbReference>
<evidence type="ECO:0000256" key="5">
    <source>
        <dbReference type="ARBA" id="ARBA00023157"/>
    </source>
</evidence>
<dbReference type="GO" id="GO:0004497">
    <property type="term" value="F:monooxygenase activity"/>
    <property type="evidence" value="ECO:0007669"/>
    <property type="project" value="UniProtKB-ARBA"/>
</dbReference>
<dbReference type="SUPFAM" id="SSF50022">
    <property type="entry name" value="ISP domain"/>
    <property type="match status" value="1"/>
</dbReference>
<evidence type="ECO:0000256" key="3">
    <source>
        <dbReference type="ARBA" id="ARBA00023004"/>
    </source>
</evidence>
<evidence type="ECO:0000259" key="6">
    <source>
        <dbReference type="PROSITE" id="PS51296"/>
    </source>
</evidence>
<proteinExistence type="predicted"/>
<dbReference type="InterPro" id="IPR017941">
    <property type="entry name" value="Rieske_2Fe-2S"/>
</dbReference>
<dbReference type="GO" id="GO:0016705">
    <property type="term" value="F:oxidoreductase activity, acting on paired donors, with incorporation or reduction of molecular oxygen"/>
    <property type="evidence" value="ECO:0007669"/>
    <property type="project" value="UniProtKB-ARBA"/>
</dbReference>
<feature type="domain" description="Rieske" evidence="6">
    <location>
        <begin position="414"/>
        <end position="498"/>
    </location>
</feature>
<dbReference type="PROSITE" id="PS51296">
    <property type="entry name" value="RIESKE"/>
    <property type="match status" value="1"/>
</dbReference>
<dbReference type="GO" id="GO:0016020">
    <property type="term" value="C:membrane"/>
    <property type="evidence" value="ECO:0007669"/>
    <property type="project" value="InterPro"/>
</dbReference>
<organism evidence="7 8">
    <name type="scientific">Pontibacillus litoralis JSM 072002</name>
    <dbReference type="NCBI Taxonomy" id="1385512"/>
    <lineage>
        <taxon>Bacteria</taxon>
        <taxon>Bacillati</taxon>
        <taxon>Bacillota</taxon>
        <taxon>Bacilli</taxon>
        <taxon>Bacillales</taxon>
        <taxon>Bacillaceae</taxon>
        <taxon>Pontibacillus</taxon>
    </lineage>
</organism>
<dbReference type="Gene3D" id="3.30.9.10">
    <property type="entry name" value="D-Amino Acid Oxidase, subunit A, domain 2"/>
    <property type="match status" value="1"/>
</dbReference>
<keyword evidence="4" id="KW-0411">Iron-sulfur</keyword>
<dbReference type="PANTHER" id="PTHR13847">
    <property type="entry name" value="SARCOSINE DEHYDROGENASE-RELATED"/>
    <property type="match status" value="1"/>
</dbReference>
<dbReference type="PANTHER" id="PTHR13847:SF274">
    <property type="entry name" value="RIESKE 2FE-2S IRON-SULFUR PROTEIN YHFW-RELATED"/>
    <property type="match status" value="1"/>
</dbReference>
<dbReference type="Gene3D" id="2.102.10.10">
    <property type="entry name" value="Rieske [2Fe-2S] iron-sulphur domain"/>
    <property type="match status" value="1"/>
</dbReference>
<sequence>MKSTSIWIDQTNYPSFSELDRNLDVEVAIVGAGITGITTAYLLGKAGYKVALLEADTIAKGTTGHTTAKVSIQHDVIYHELMHHIGKERARNYYKANQEALEFMNDMVHEHGIDCDWTEQNAYIYTDKETTVEQLQQEARAYEQLGITGKYLSSIPIDLPTKAGLVVNNQAQFNPRKYLLYFVQQLADMDVHIFEHTPVTDVIEGRVHKVETKSGYHISCHTIVACSHFPFYDKGFYFSRMYAERSYVIAAPLNKQAPKGMYLSADEPKRSIRTANLNGNNFILIGGESHKTGQSEDIENPFHQLQQFGKRYFDIQEPLYQWSAQDLTTLDNIPYVGQITTSRHNILIATGFRKWGMTNGTAAALLLTDLVQKQPSPYEDVFAPSRFYADPSIKHFLMQNVNVASQLMKGKLEITFRQPEDLQADEGATIYYNNQRAGAYKNTDGDIYIVDTTCTHLGCEVEWNNDEKSWDCPCHGSRFSIEGEVLEGPAKKSLKRFK</sequence>
<dbReference type="STRING" id="1385512.N784_16520"/>
<dbReference type="EMBL" id="AVPG01000008">
    <property type="protein sequence ID" value="KGX87236.1"/>
    <property type="molecule type" value="Genomic_DNA"/>
</dbReference>
<dbReference type="InterPro" id="IPR036188">
    <property type="entry name" value="FAD/NAD-bd_sf"/>
</dbReference>
<keyword evidence="3" id="KW-0408">Iron</keyword>
<keyword evidence="1" id="KW-0001">2Fe-2S</keyword>
<dbReference type="Pfam" id="PF00355">
    <property type="entry name" value="Rieske"/>
    <property type="match status" value="1"/>
</dbReference>
<evidence type="ECO:0000313" key="8">
    <source>
        <dbReference type="Proteomes" id="UP000030401"/>
    </source>
</evidence>